<organism evidence="2">
    <name type="scientific">Picea glauca</name>
    <name type="common">White spruce</name>
    <name type="synonym">Pinus glauca</name>
    <dbReference type="NCBI Taxonomy" id="3330"/>
    <lineage>
        <taxon>Eukaryota</taxon>
        <taxon>Viridiplantae</taxon>
        <taxon>Streptophyta</taxon>
        <taxon>Embryophyta</taxon>
        <taxon>Tracheophyta</taxon>
        <taxon>Spermatophyta</taxon>
        <taxon>Pinopsida</taxon>
        <taxon>Pinidae</taxon>
        <taxon>Conifers I</taxon>
        <taxon>Pinales</taxon>
        <taxon>Pinaceae</taxon>
        <taxon>Picea</taxon>
    </lineage>
</organism>
<keyword evidence="2" id="KW-0496">Mitochondrion</keyword>
<proteinExistence type="predicted"/>
<name>A0A101LUI4_PICGL</name>
<feature type="region of interest" description="Disordered" evidence="1">
    <location>
        <begin position="32"/>
        <end position="61"/>
    </location>
</feature>
<geneLocation type="mitochondrion" evidence="2"/>
<dbReference type="AlphaFoldDB" id="A0A101LUI4"/>
<evidence type="ECO:0000313" key="2">
    <source>
        <dbReference type="EMBL" id="KUM45612.1"/>
    </source>
</evidence>
<evidence type="ECO:0000256" key="1">
    <source>
        <dbReference type="SAM" id="MobiDB-lite"/>
    </source>
</evidence>
<gene>
    <name evidence="2" type="ORF">ABT39_MTgene2448</name>
</gene>
<dbReference type="EMBL" id="LKAM01000017">
    <property type="protein sequence ID" value="KUM45612.1"/>
    <property type="molecule type" value="Genomic_DNA"/>
</dbReference>
<sequence length="61" mass="6762">MLYATGTMGLRRRTIGSPTQTVCSLIREKPSRLDGSRIGPRRMNKTMRGLYIGNRGAHSPS</sequence>
<comment type="caution">
    <text evidence="2">The sequence shown here is derived from an EMBL/GenBank/DDBJ whole genome shotgun (WGS) entry which is preliminary data.</text>
</comment>
<protein>
    <submittedName>
        <fullName evidence="2">Uncharacterized protein</fullName>
    </submittedName>
</protein>
<reference evidence="2" key="1">
    <citation type="journal article" date="2015" name="Genome Biol. Evol.">
        <title>Organellar Genomes of White Spruce (Picea glauca): Assembly and Annotation.</title>
        <authorList>
            <person name="Jackman S.D."/>
            <person name="Warren R.L."/>
            <person name="Gibb E.A."/>
            <person name="Vandervalk B.P."/>
            <person name="Mohamadi H."/>
            <person name="Chu J."/>
            <person name="Raymond A."/>
            <person name="Pleasance S."/>
            <person name="Coope R."/>
            <person name="Wildung M.R."/>
            <person name="Ritland C.E."/>
            <person name="Bousquet J."/>
            <person name="Jones S.J."/>
            <person name="Bohlmann J."/>
            <person name="Birol I."/>
        </authorList>
    </citation>
    <scope>NUCLEOTIDE SEQUENCE [LARGE SCALE GENOMIC DNA]</scope>
    <source>
        <tissue evidence="2">Flushing bud</tissue>
    </source>
</reference>
<accession>A0A101LUI4</accession>